<gene>
    <name evidence="2" type="ORF">Pyn_09907</name>
</gene>
<feature type="compositionally biased region" description="Polar residues" evidence="1">
    <location>
        <begin position="22"/>
        <end position="32"/>
    </location>
</feature>
<organism evidence="2 3">
    <name type="scientific">Prunus yedoensis var. nudiflora</name>
    <dbReference type="NCBI Taxonomy" id="2094558"/>
    <lineage>
        <taxon>Eukaryota</taxon>
        <taxon>Viridiplantae</taxon>
        <taxon>Streptophyta</taxon>
        <taxon>Embryophyta</taxon>
        <taxon>Tracheophyta</taxon>
        <taxon>Spermatophyta</taxon>
        <taxon>Magnoliopsida</taxon>
        <taxon>eudicotyledons</taxon>
        <taxon>Gunneridae</taxon>
        <taxon>Pentapetalae</taxon>
        <taxon>rosids</taxon>
        <taxon>fabids</taxon>
        <taxon>Rosales</taxon>
        <taxon>Rosaceae</taxon>
        <taxon>Amygdaloideae</taxon>
        <taxon>Amygdaleae</taxon>
        <taxon>Prunus</taxon>
    </lineage>
</organism>
<protein>
    <submittedName>
        <fullName evidence="2">Uncharacterized protein</fullName>
    </submittedName>
</protein>
<feature type="compositionally biased region" description="Basic and acidic residues" evidence="1">
    <location>
        <begin position="33"/>
        <end position="46"/>
    </location>
</feature>
<evidence type="ECO:0000313" key="2">
    <source>
        <dbReference type="EMBL" id="PQP98125.1"/>
    </source>
</evidence>
<evidence type="ECO:0000313" key="3">
    <source>
        <dbReference type="Proteomes" id="UP000250321"/>
    </source>
</evidence>
<comment type="caution">
    <text evidence="2">The sequence shown here is derived from an EMBL/GenBank/DDBJ whole genome shotgun (WGS) entry which is preliminary data.</text>
</comment>
<feature type="region of interest" description="Disordered" evidence="1">
    <location>
        <begin position="1"/>
        <end position="46"/>
    </location>
</feature>
<accession>A0A314Z8M6</accession>
<dbReference type="AlphaFoldDB" id="A0A314Z8M6"/>
<name>A0A314Z8M6_PRUYE</name>
<sequence>MKFKKPRDFGMQGRMPPLKPTGTATSFPSSDSAMDRGRKGGKKMAEKVELPSEAAAGRGLEHTKSLILWIWQDWLCQHEVSQEGREERKEKT</sequence>
<proteinExistence type="predicted"/>
<dbReference type="EMBL" id="PJQY01001926">
    <property type="protein sequence ID" value="PQP98125.1"/>
    <property type="molecule type" value="Genomic_DNA"/>
</dbReference>
<keyword evidence="3" id="KW-1185">Reference proteome</keyword>
<dbReference type="Proteomes" id="UP000250321">
    <property type="component" value="Unassembled WGS sequence"/>
</dbReference>
<evidence type="ECO:0000256" key="1">
    <source>
        <dbReference type="SAM" id="MobiDB-lite"/>
    </source>
</evidence>
<reference evidence="2 3" key="1">
    <citation type="submission" date="2018-02" db="EMBL/GenBank/DDBJ databases">
        <title>Draft genome of wild Prunus yedoensis var. nudiflora.</title>
        <authorList>
            <person name="Baek S."/>
            <person name="Kim J.-H."/>
            <person name="Choi K."/>
            <person name="Kim G.-B."/>
            <person name="Cho A."/>
            <person name="Jang H."/>
            <person name="Shin C.-H."/>
            <person name="Yu H.-J."/>
            <person name="Mun J.-H."/>
        </authorList>
    </citation>
    <scope>NUCLEOTIDE SEQUENCE [LARGE SCALE GENOMIC DNA]</scope>
    <source>
        <strain evidence="3">cv. Jeju island</strain>
        <tissue evidence="2">Leaf</tissue>
    </source>
</reference>